<dbReference type="EC" id="5.4.99.-" evidence="3"/>
<dbReference type="PANTHER" id="PTHR21600:SF35">
    <property type="entry name" value="PSEUDOURIDINE SYNTHASE"/>
    <property type="match status" value="1"/>
</dbReference>
<dbReference type="Pfam" id="PF00849">
    <property type="entry name" value="PseudoU_synth_2"/>
    <property type="match status" value="1"/>
</dbReference>
<evidence type="ECO:0000313" key="6">
    <source>
        <dbReference type="Proteomes" id="UP001206692"/>
    </source>
</evidence>
<dbReference type="EMBL" id="JANGEW010000011">
    <property type="protein sequence ID" value="MCQ5342732.1"/>
    <property type="molecule type" value="Genomic_DNA"/>
</dbReference>
<comment type="function">
    <text evidence="3">Responsible for synthesis of pseudouridine from uracil.</text>
</comment>
<accession>A0ABT1SS85</accession>
<evidence type="ECO:0000256" key="2">
    <source>
        <dbReference type="ARBA" id="ARBA00010876"/>
    </source>
</evidence>
<name>A0ABT1SS85_9FIRM</name>
<dbReference type="Gene3D" id="3.30.2350.10">
    <property type="entry name" value="Pseudouridine synthase"/>
    <property type="match status" value="1"/>
</dbReference>
<dbReference type="SUPFAM" id="SSF55120">
    <property type="entry name" value="Pseudouridine synthase"/>
    <property type="match status" value="1"/>
</dbReference>
<organism evidence="5 6">
    <name type="scientific">Megasphaera massiliensis</name>
    <dbReference type="NCBI Taxonomy" id="1232428"/>
    <lineage>
        <taxon>Bacteria</taxon>
        <taxon>Bacillati</taxon>
        <taxon>Bacillota</taxon>
        <taxon>Negativicutes</taxon>
        <taxon>Veillonellales</taxon>
        <taxon>Veillonellaceae</taxon>
        <taxon>Megasphaera</taxon>
    </lineage>
</organism>
<dbReference type="InterPro" id="IPR006145">
    <property type="entry name" value="PsdUridine_synth_RsuA/RluA"/>
</dbReference>
<sequence>MIHFTVGPLHRPTTVAGAMKHFGVSSTLRRRIKHSGSCTINGQPASTRDFVREGDVVSIVIPVKNEFAPEDIPIGIVYEDDYLMVIDKPAGILMHPTSAVRDGTLANAVAYHYEKTGQHCSYHPMHRLDKNTSGLCMVAKEPQIQYAFDKKDLSYKRLYLAICQGRYPARVTTVHAPIGRCPDSIITRCVRPDGKQAHSDFTCLARNDEYSLLQVVLHTGRTHQIRVHSSYLGYPLVGDDLYGGSRRLMQRQALHAYCLQFTHPMTHRFITVNSQLPEDMDALVRQAGWNYIH</sequence>
<evidence type="ECO:0000256" key="3">
    <source>
        <dbReference type="RuleBase" id="RU362028"/>
    </source>
</evidence>
<dbReference type="InterPro" id="IPR050188">
    <property type="entry name" value="RluA_PseudoU_synthase"/>
</dbReference>
<dbReference type="Proteomes" id="UP001206692">
    <property type="component" value="Unassembled WGS sequence"/>
</dbReference>
<evidence type="ECO:0000259" key="4">
    <source>
        <dbReference type="Pfam" id="PF00849"/>
    </source>
</evidence>
<keyword evidence="6" id="KW-1185">Reference proteome</keyword>
<comment type="catalytic activity">
    <reaction evidence="1 3">
        <text>a uridine in RNA = a pseudouridine in RNA</text>
        <dbReference type="Rhea" id="RHEA:48348"/>
        <dbReference type="Rhea" id="RHEA-COMP:12068"/>
        <dbReference type="Rhea" id="RHEA-COMP:12069"/>
        <dbReference type="ChEBI" id="CHEBI:65314"/>
        <dbReference type="ChEBI" id="CHEBI:65315"/>
    </reaction>
</comment>
<dbReference type="InterPro" id="IPR006225">
    <property type="entry name" value="PsdUridine_synth_RluC/D"/>
</dbReference>
<proteinExistence type="inferred from homology"/>
<dbReference type="InterPro" id="IPR020103">
    <property type="entry name" value="PsdUridine_synth_cat_dom_sf"/>
</dbReference>
<evidence type="ECO:0000313" key="5">
    <source>
        <dbReference type="EMBL" id="MCQ5342732.1"/>
    </source>
</evidence>
<comment type="caution">
    <text evidence="5">The sequence shown here is derived from an EMBL/GenBank/DDBJ whole genome shotgun (WGS) entry which is preliminary data.</text>
</comment>
<dbReference type="RefSeq" id="WP_062412061.1">
    <property type="nucleotide sequence ID" value="NZ_JAJCIO010000010.1"/>
</dbReference>
<dbReference type="NCBIfam" id="TIGR00005">
    <property type="entry name" value="rluA_subfam"/>
    <property type="match status" value="1"/>
</dbReference>
<feature type="domain" description="Pseudouridine synthase RsuA/RluA-like" evidence="4">
    <location>
        <begin position="82"/>
        <end position="230"/>
    </location>
</feature>
<comment type="similarity">
    <text evidence="2 3">Belongs to the pseudouridine synthase RluA family.</text>
</comment>
<dbReference type="CDD" id="cd02869">
    <property type="entry name" value="PseudoU_synth_RluA_like"/>
    <property type="match status" value="1"/>
</dbReference>
<dbReference type="PANTHER" id="PTHR21600">
    <property type="entry name" value="MITOCHONDRIAL RNA PSEUDOURIDINE SYNTHASE"/>
    <property type="match status" value="1"/>
</dbReference>
<protein>
    <recommendedName>
        <fullName evidence="3">Pseudouridine synthase</fullName>
        <ecNumber evidence="3">5.4.99.-</ecNumber>
    </recommendedName>
</protein>
<gene>
    <name evidence="5" type="ORF">NE675_06750</name>
</gene>
<keyword evidence="3" id="KW-0413">Isomerase</keyword>
<reference evidence="5 6" key="1">
    <citation type="submission" date="2022-06" db="EMBL/GenBank/DDBJ databases">
        <title>Isolation of gut microbiota from human fecal samples.</title>
        <authorList>
            <person name="Pamer E.G."/>
            <person name="Barat B."/>
            <person name="Waligurski E."/>
            <person name="Medina S."/>
            <person name="Paddock L."/>
            <person name="Mostad J."/>
        </authorList>
    </citation>
    <scope>NUCLEOTIDE SEQUENCE [LARGE SCALE GENOMIC DNA]</scope>
    <source>
        <strain evidence="5 6">DFI.1.1</strain>
    </source>
</reference>
<evidence type="ECO:0000256" key="1">
    <source>
        <dbReference type="ARBA" id="ARBA00000073"/>
    </source>
</evidence>